<evidence type="ECO:0000259" key="6">
    <source>
        <dbReference type="Pfam" id="PF12851"/>
    </source>
</evidence>
<evidence type="ECO:0000256" key="4">
    <source>
        <dbReference type="ARBA" id="ARBA00023002"/>
    </source>
</evidence>
<keyword evidence="4" id="KW-0560">Oxidoreductase</keyword>
<keyword evidence="5" id="KW-0408">Iron</keyword>
<gene>
    <name evidence="7" type="ORF">JAAARDRAFT_144021</name>
</gene>
<dbReference type="HOGENOM" id="CLU_039070_4_1_1"/>
<keyword evidence="8" id="KW-1185">Reference proteome</keyword>
<protein>
    <recommendedName>
        <fullName evidence="6">2OGFeDO JBP1/TET oxygenase domain-containing protein</fullName>
    </recommendedName>
</protein>
<dbReference type="GO" id="GO:0051213">
    <property type="term" value="F:dioxygenase activity"/>
    <property type="evidence" value="ECO:0007669"/>
    <property type="project" value="UniProtKB-KW"/>
</dbReference>
<dbReference type="GO" id="GO:0046872">
    <property type="term" value="F:metal ion binding"/>
    <property type="evidence" value="ECO:0007669"/>
    <property type="project" value="UniProtKB-KW"/>
</dbReference>
<evidence type="ECO:0000256" key="1">
    <source>
        <dbReference type="ARBA" id="ARBA00001954"/>
    </source>
</evidence>
<dbReference type="Proteomes" id="UP000027265">
    <property type="component" value="Unassembled WGS sequence"/>
</dbReference>
<organism evidence="7 8">
    <name type="scientific">Jaapia argillacea MUCL 33604</name>
    <dbReference type="NCBI Taxonomy" id="933084"/>
    <lineage>
        <taxon>Eukaryota</taxon>
        <taxon>Fungi</taxon>
        <taxon>Dikarya</taxon>
        <taxon>Basidiomycota</taxon>
        <taxon>Agaricomycotina</taxon>
        <taxon>Agaricomycetes</taxon>
        <taxon>Agaricomycetidae</taxon>
        <taxon>Jaapiales</taxon>
        <taxon>Jaapiaceae</taxon>
        <taxon>Jaapia</taxon>
    </lineage>
</organism>
<keyword evidence="3" id="KW-0223">Dioxygenase</keyword>
<keyword evidence="2" id="KW-0479">Metal-binding</keyword>
<reference evidence="8" key="1">
    <citation type="journal article" date="2014" name="Proc. Natl. Acad. Sci. U.S.A.">
        <title>Extensive sampling of basidiomycete genomes demonstrates inadequacy of the white-rot/brown-rot paradigm for wood decay fungi.</title>
        <authorList>
            <person name="Riley R."/>
            <person name="Salamov A.A."/>
            <person name="Brown D.W."/>
            <person name="Nagy L.G."/>
            <person name="Floudas D."/>
            <person name="Held B.W."/>
            <person name="Levasseur A."/>
            <person name="Lombard V."/>
            <person name="Morin E."/>
            <person name="Otillar R."/>
            <person name="Lindquist E.A."/>
            <person name="Sun H."/>
            <person name="LaButti K.M."/>
            <person name="Schmutz J."/>
            <person name="Jabbour D."/>
            <person name="Luo H."/>
            <person name="Baker S.E."/>
            <person name="Pisabarro A.G."/>
            <person name="Walton J.D."/>
            <person name="Blanchette R.A."/>
            <person name="Henrissat B."/>
            <person name="Martin F."/>
            <person name="Cullen D."/>
            <person name="Hibbett D.S."/>
            <person name="Grigoriev I.V."/>
        </authorList>
    </citation>
    <scope>NUCLEOTIDE SEQUENCE [LARGE SCALE GENOMIC DNA]</scope>
    <source>
        <strain evidence="8">MUCL 33604</strain>
    </source>
</reference>
<dbReference type="InParanoid" id="A0A067PDE4"/>
<evidence type="ECO:0000256" key="5">
    <source>
        <dbReference type="ARBA" id="ARBA00023004"/>
    </source>
</evidence>
<dbReference type="STRING" id="933084.A0A067PDE4"/>
<dbReference type="EMBL" id="KL197837">
    <property type="protein sequence ID" value="KDQ49042.1"/>
    <property type="molecule type" value="Genomic_DNA"/>
</dbReference>
<comment type="cofactor">
    <cofactor evidence="1">
        <name>Fe(2+)</name>
        <dbReference type="ChEBI" id="CHEBI:29033"/>
    </cofactor>
</comment>
<dbReference type="InterPro" id="IPR024779">
    <property type="entry name" value="2OGFeDO_JBP1/TET_oxygenase_dom"/>
</dbReference>
<feature type="domain" description="2OGFeDO JBP1/TET oxygenase" evidence="6">
    <location>
        <begin position="138"/>
        <end position="265"/>
    </location>
</feature>
<evidence type="ECO:0000313" key="8">
    <source>
        <dbReference type="Proteomes" id="UP000027265"/>
    </source>
</evidence>
<dbReference type="Gene3D" id="3.60.130.30">
    <property type="match status" value="1"/>
</dbReference>
<evidence type="ECO:0000256" key="3">
    <source>
        <dbReference type="ARBA" id="ARBA00022964"/>
    </source>
</evidence>
<evidence type="ECO:0000256" key="2">
    <source>
        <dbReference type="ARBA" id="ARBA00022723"/>
    </source>
</evidence>
<dbReference type="AlphaFoldDB" id="A0A067PDE4"/>
<sequence>MHHLGSNADGVTSKCEPEVDRLFGPLYGPDFPLVENPVTLVDASGNIIMWFLPGVLSEETQEDMFRSAQHLNRQLHQSRNPSQAGGWRVNPELFNDSIQRPQVCPGVLNFSPAWFQQGRSTMQTAALANGTQHWLAAIARCNAVLNAILSVIHPQLYLVVRAARYALKSDPSFASLMEFWNSVYTGVAVIANRETPIHRDPQCPSKWYDLLATVGPYTGAELELRGVGLRFAYASGTIVGLSGYVLKHGVSSCTGERVCYAYFMRSKVVSRLGIPIDATSRVDQYLRT</sequence>
<name>A0A067PDE4_9AGAM</name>
<accession>A0A067PDE4</accession>
<dbReference type="OrthoDB" id="3259298at2759"/>
<evidence type="ECO:0000313" key="7">
    <source>
        <dbReference type="EMBL" id="KDQ49042.1"/>
    </source>
</evidence>
<proteinExistence type="predicted"/>
<dbReference type="Pfam" id="PF12851">
    <property type="entry name" value="Tet_JBP"/>
    <property type="match status" value="1"/>
</dbReference>